<protein>
    <submittedName>
        <fullName evidence="1">Uncharacterized protein</fullName>
    </submittedName>
</protein>
<proteinExistence type="predicted"/>
<gene>
    <name evidence="1" type="ORF">TSAR_000813</name>
</gene>
<keyword evidence="2" id="KW-1185">Reference proteome</keyword>
<reference evidence="1 2" key="1">
    <citation type="journal article" date="2017" name="Curr. Biol.">
        <title>The Evolution of Venom by Co-option of Single-Copy Genes.</title>
        <authorList>
            <person name="Martinson E.O."/>
            <person name="Mrinalini"/>
            <person name="Kelkar Y.D."/>
            <person name="Chang C.H."/>
            <person name="Werren J.H."/>
        </authorList>
    </citation>
    <scope>NUCLEOTIDE SEQUENCE [LARGE SCALE GENOMIC DNA]</scope>
    <source>
        <strain evidence="1 2">Alberta</strain>
        <tissue evidence="1">Whole body</tissue>
    </source>
</reference>
<dbReference type="OrthoDB" id="7701458at2759"/>
<name>A0A232FLD5_9HYME</name>
<dbReference type="EMBL" id="NNAY01000056">
    <property type="protein sequence ID" value="OXU31475.1"/>
    <property type="molecule type" value="Genomic_DNA"/>
</dbReference>
<dbReference type="Proteomes" id="UP000215335">
    <property type="component" value="Unassembled WGS sequence"/>
</dbReference>
<comment type="caution">
    <text evidence="1">The sequence shown here is derived from an EMBL/GenBank/DDBJ whole genome shotgun (WGS) entry which is preliminary data.</text>
</comment>
<evidence type="ECO:0000313" key="1">
    <source>
        <dbReference type="EMBL" id="OXU31475.1"/>
    </source>
</evidence>
<accession>A0A232FLD5</accession>
<sequence>MVGMSELKKPRRANLRVSGNRLEPGVQLALVSEAIQTEIDKIPNKPWPEFDDSFVKMRSIVVVASNAFSRD</sequence>
<organism evidence="1 2">
    <name type="scientific">Trichomalopsis sarcophagae</name>
    <dbReference type="NCBI Taxonomy" id="543379"/>
    <lineage>
        <taxon>Eukaryota</taxon>
        <taxon>Metazoa</taxon>
        <taxon>Ecdysozoa</taxon>
        <taxon>Arthropoda</taxon>
        <taxon>Hexapoda</taxon>
        <taxon>Insecta</taxon>
        <taxon>Pterygota</taxon>
        <taxon>Neoptera</taxon>
        <taxon>Endopterygota</taxon>
        <taxon>Hymenoptera</taxon>
        <taxon>Apocrita</taxon>
        <taxon>Proctotrupomorpha</taxon>
        <taxon>Chalcidoidea</taxon>
        <taxon>Pteromalidae</taxon>
        <taxon>Pteromalinae</taxon>
        <taxon>Trichomalopsis</taxon>
    </lineage>
</organism>
<evidence type="ECO:0000313" key="2">
    <source>
        <dbReference type="Proteomes" id="UP000215335"/>
    </source>
</evidence>
<dbReference type="AlphaFoldDB" id="A0A232FLD5"/>